<feature type="region of interest" description="Disordered" evidence="1">
    <location>
        <begin position="1"/>
        <end position="24"/>
    </location>
</feature>
<dbReference type="AlphaFoldDB" id="A0A139IRB1"/>
<comment type="caution">
    <text evidence="2">The sequence shown here is derived from an EMBL/GenBank/DDBJ whole genome shotgun (WGS) entry which is preliminary data.</text>
</comment>
<feature type="region of interest" description="Disordered" evidence="1">
    <location>
        <begin position="782"/>
        <end position="855"/>
    </location>
</feature>
<feature type="region of interest" description="Disordered" evidence="1">
    <location>
        <begin position="289"/>
        <end position="514"/>
    </location>
</feature>
<protein>
    <submittedName>
        <fullName evidence="2">Uncharacterized protein</fullName>
    </submittedName>
</protein>
<dbReference type="OrthoDB" id="4155914at2759"/>
<evidence type="ECO:0000256" key="1">
    <source>
        <dbReference type="SAM" id="MobiDB-lite"/>
    </source>
</evidence>
<evidence type="ECO:0000313" key="3">
    <source>
        <dbReference type="Proteomes" id="UP000073492"/>
    </source>
</evidence>
<feature type="compositionally biased region" description="Polar residues" evidence="1">
    <location>
        <begin position="439"/>
        <end position="462"/>
    </location>
</feature>
<feature type="compositionally biased region" description="Polar residues" evidence="1">
    <location>
        <begin position="789"/>
        <end position="805"/>
    </location>
</feature>
<feature type="compositionally biased region" description="Basic and acidic residues" evidence="1">
    <location>
        <begin position="840"/>
        <end position="853"/>
    </location>
</feature>
<name>A0A139IRB1_9PEZI</name>
<keyword evidence="3" id="KW-1185">Reference proteome</keyword>
<feature type="compositionally biased region" description="Low complexity" evidence="1">
    <location>
        <begin position="331"/>
        <end position="356"/>
    </location>
</feature>
<feature type="compositionally biased region" description="Polar residues" evidence="1">
    <location>
        <begin position="306"/>
        <end position="330"/>
    </location>
</feature>
<dbReference type="STRING" id="113226.A0A139IRB1"/>
<gene>
    <name evidence="2" type="ORF">AC579_529</name>
</gene>
<dbReference type="Proteomes" id="UP000073492">
    <property type="component" value="Unassembled WGS sequence"/>
</dbReference>
<feature type="compositionally biased region" description="Polar residues" evidence="1">
    <location>
        <begin position="815"/>
        <end position="824"/>
    </location>
</feature>
<feature type="compositionally biased region" description="Polar residues" evidence="1">
    <location>
        <begin position="221"/>
        <end position="237"/>
    </location>
</feature>
<feature type="compositionally biased region" description="Polar residues" evidence="1">
    <location>
        <begin position="259"/>
        <end position="269"/>
    </location>
</feature>
<feature type="compositionally biased region" description="Low complexity" evidence="1">
    <location>
        <begin position="409"/>
        <end position="425"/>
    </location>
</feature>
<proteinExistence type="predicted"/>
<sequence>MRSLFFSNKPGRKSQPNSWLENRHPDQRAARLAVLPRHPCRATPPARIFHVAHILHPQATLPAWKQTDPQPCADLPLSPAHRPAGASPRSLNRSASVHERATAATASSTSNQPGGIISFSQHIVRQYHLSLRANNDWEDRRSIAFPPHFSSPTPTPPTFHSPDHVRAPPSPTSAAPSGLGLSRSQTLLRRENSAASASASGLFSIEGDSGNYSVPEAFPPQQWSPNFAQLPTPSEQAEFSFPTDDSGAPMSAHGAHNNPGKTSSDSGQQPALDRWSQRRLQRLNTEHVFREQRQGGQGVLSPPPTGVSNEQGHQSGHQNTASASSNQYPNASAQPHQSLHHQPQPQPAQAAGYQASRTASANPSSNAGLALQTSSSTRQNDYSHDQQHQQYSPPEAGHYQNEPSRPALSQSRSFSQQSGDSSSMSNNGALPAPKAVRNGNRQSVHNGMQSQSREGSTANQAGQVPAFSASVVPPASQGQPYKGNGGQTQQQQQGDVGRATPQPLQTTSDEMTDDEVAQLVKDHKELREKYTKVKKYYFEKEDQVKQLQNSLAHQRLSQSRTSLDDSEYTTRFNRLDGLIAQLAFSIRKSWKSIPPWLVNSVNKDAVATGKQEMTAAGRAFISSWLVDEVFDKCFHPDLDPRLSAELKTVQRNIRKYAPFAQTAEEEEFLTSKIVNWRLATLEGLQEALRSPSCPENRQRLTDMLKDNLCQALAVHLADPPPSDLEGGVHMIVELVVSIAIHLPLESRDVVIDYFPPGYSIMTEQMKLESGIPPLHISVAEDAAERASMKSATSDVTDMTETNNPEHQSRKRSMLSALTGTSKSKPTAKHAGAGGSSSSLHRPESAQGERDVPPRVRMAAGIGISVRGRSVLVKAPVFST</sequence>
<feature type="region of interest" description="Disordered" evidence="1">
    <location>
        <begin position="65"/>
        <end position="114"/>
    </location>
</feature>
<evidence type="ECO:0000313" key="2">
    <source>
        <dbReference type="EMBL" id="KXT17293.1"/>
    </source>
</evidence>
<feature type="region of interest" description="Disordered" evidence="1">
    <location>
        <begin position="213"/>
        <end position="273"/>
    </location>
</feature>
<feature type="compositionally biased region" description="Polar residues" evidence="1">
    <location>
        <begin position="357"/>
        <end position="380"/>
    </location>
</feature>
<organism evidence="2 3">
    <name type="scientific">Pseudocercospora musae</name>
    <dbReference type="NCBI Taxonomy" id="113226"/>
    <lineage>
        <taxon>Eukaryota</taxon>
        <taxon>Fungi</taxon>
        <taxon>Dikarya</taxon>
        <taxon>Ascomycota</taxon>
        <taxon>Pezizomycotina</taxon>
        <taxon>Dothideomycetes</taxon>
        <taxon>Dothideomycetidae</taxon>
        <taxon>Mycosphaerellales</taxon>
        <taxon>Mycosphaerellaceae</taxon>
        <taxon>Pseudocercospora</taxon>
    </lineage>
</organism>
<reference evidence="2 3" key="1">
    <citation type="submission" date="2015-07" db="EMBL/GenBank/DDBJ databases">
        <title>Comparative genomics of the Sigatoka disease complex on banana suggests a link between parallel evolutionary changes in Pseudocercospora fijiensis and Pseudocercospora eumusae and increased virulence on the banana host.</title>
        <authorList>
            <person name="Chang T.-C."/>
            <person name="Salvucci A."/>
            <person name="Crous P.W."/>
            <person name="Stergiopoulos I."/>
        </authorList>
    </citation>
    <scope>NUCLEOTIDE SEQUENCE [LARGE SCALE GENOMIC DNA]</scope>
    <source>
        <strain evidence="2 3">CBS 116634</strain>
    </source>
</reference>
<dbReference type="EMBL" id="LFZO01000022">
    <property type="protein sequence ID" value="KXT17293.1"/>
    <property type="molecule type" value="Genomic_DNA"/>
</dbReference>
<feature type="region of interest" description="Disordered" evidence="1">
    <location>
        <begin position="144"/>
        <end position="181"/>
    </location>
</feature>
<accession>A0A139IRB1</accession>